<comment type="caution">
    <text evidence="1">The sequence shown here is derived from an EMBL/GenBank/DDBJ whole genome shotgun (WGS) entry which is preliminary data.</text>
</comment>
<keyword evidence="2" id="KW-1185">Reference proteome</keyword>
<organism evidence="1 2">
    <name type="scientific">Cichorium intybus</name>
    <name type="common">Chicory</name>
    <dbReference type="NCBI Taxonomy" id="13427"/>
    <lineage>
        <taxon>Eukaryota</taxon>
        <taxon>Viridiplantae</taxon>
        <taxon>Streptophyta</taxon>
        <taxon>Embryophyta</taxon>
        <taxon>Tracheophyta</taxon>
        <taxon>Spermatophyta</taxon>
        <taxon>Magnoliopsida</taxon>
        <taxon>eudicotyledons</taxon>
        <taxon>Gunneridae</taxon>
        <taxon>Pentapetalae</taxon>
        <taxon>asterids</taxon>
        <taxon>campanulids</taxon>
        <taxon>Asterales</taxon>
        <taxon>Asteraceae</taxon>
        <taxon>Cichorioideae</taxon>
        <taxon>Cichorieae</taxon>
        <taxon>Cichoriinae</taxon>
        <taxon>Cichorium</taxon>
    </lineage>
</organism>
<dbReference type="Proteomes" id="UP001055811">
    <property type="component" value="Linkage Group LG07"/>
</dbReference>
<name>A0ACB9AEN0_CICIN</name>
<proteinExistence type="predicted"/>
<sequence>MIHTTIAIHNQKLLSCLGNNKLQRKLMHCQIPQIQQQHMVMPGHYQVPVTGKELHTEMVEDSGKEAKDNDKIRDSAAHSRARKQNGKRKLKDLEG</sequence>
<evidence type="ECO:0000313" key="2">
    <source>
        <dbReference type="Proteomes" id="UP001055811"/>
    </source>
</evidence>
<reference evidence="1 2" key="2">
    <citation type="journal article" date="2022" name="Mol. Ecol. Resour.">
        <title>The genomes of chicory, endive, great burdock and yacon provide insights into Asteraceae paleo-polyploidization history and plant inulin production.</title>
        <authorList>
            <person name="Fan W."/>
            <person name="Wang S."/>
            <person name="Wang H."/>
            <person name="Wang A."/>
            <person name="Jiang F."/>
            <person name="Liu H."/>
            <person name="Zhao H."/>
            <person name="Xu D."/>
            <person name="Zhang Y."/>
        </authorList>
    </citation>
    <scope>NUCLEOTIDE SEQUENCE [LARGE SCALE GENOMIC DNA]</scope>
    <source>
        <strain evidence="2">cv. Punajuju</strain>
        <tissue evidence="1">Leaves</tissue>
    </source>
</reference>
<protein>
    <submittedName>
        <fullName evidence="1">Uncharacterized protein</fullName>
    </submittedName>
</protein>
<reference evidence="2" key="1">
    <citation type="journal article" date="2022" name="Mol. Ecol. Resour.">
        <title>The genomes of chicory, endive, great burdock and yacon provide insights into Asteraceae palaeo-polyploidization history and plant inulin production.</title>
        <authorList>
            <person name="Fan W."/>
            <person name="Wang S."/>
            <person name="Wang H."/>
            <person name="Wang A."/>
            <person name="Jiang F."/>
            <person name="Liu H."/>
            <person name="Zhao H."/>
            <person name="Xu D."/>
            <person name="Zhang Y."/>
        </authorList>
    </citation>
    <scope>NUCLEOTIDE SEQUENCE [LARGE SCALE GENOMIC DNA]</scope>
    <source>
        <strain evidence="2">cv. Punajuju</strain>
    </source>
</reference>
<evidence type="ECO:0000313" key="1">
    <source>
        <dbReference type="EMBL" id="KAI3708173.1"/>
    </source>
</evidence>
<dbReference type="EMBL" id="CM042015">
    <property type="protein sequence ID" value="KAI3708173.1"/>
    <property type="molecule type" value="Genomic_DNA"/>
</dbReference>
<gene>
    <name evidence="1" type="ORF">L2E82_37295</name>
</gene>
<accession>A0ACB9AEN0</accession>